<sequence>MERLPYYPNLRLNELQPFRKLFEIESEYMASQGYYQNERLAALRQFAVSYIEEISKCNPFDAFVPFLAMSYFDRFVSSHNLPKIITSNDEENLKLFVLCCLTLAWKMRIRAFKVEMFLEERKLKFDSKEVRKMELYILNALEWRMRSLTAIGFSGYFVPLLGIPSMMQPVQPVYQIIIRAQADINFTRFRPSTIAAAAVLTAALKLFPEQYENLKVKISCCQFLREEELFPCMEAMKTTKFKADEAWSAPIGEGTTDSEADKPEHVGTSSSSQPPANPRSDPIPILGSEAAKPHQLVQASGALLRAAIPPGLVAGEVEDLRGSEKTPLDVENEEIFEIEGILQPKTDHPYMDFELRRTNPQEPKEELFLCMKAMETTKFKAQEAWSEPIGEGTTNSEADKPEYVGTSRPSQPPTKPRSDPIPIPGSRAAKPSQLVSASSALLRAAIPPGFACEVERLRWSEKAPLEVEMEEILQPKINDPYMNFELRWTNPQEPKVTAVSVLWALVYDSGPISPIAPGGSL</sequence>
<protein>
    <submittedName>
        <fullName evidence="7">Cyclin-D6-1 like</fullName>
    </submittedName>
</protein>
<dbReference type="SUPFAM" id="SSF47954">
    <property type="entry name" value="Cyclin-like"/>
    <property type="match status" value="2"/>
</dbReference>
<dbReference type="OrthoDB" id="1743455at2759"/>
<reference evidence="8" key="2">
    <citation type="journal article" date="2018" name="BMC Genomics">
        <title>A manually annotated Actinidia chinensis var. chinensis (kiwifruit) genome highlights the challenges associated with draft genomes and gene prediction in plants.</title>
        <authorList>
            <person name="Pilkington S.M."/>
            <person name="Crowhurst R."/>
            <person name="Hilario E."/>
            <person name="Nardozza S."/>
            <person name="Fraser L."/>
            <person name="Peng Y."/>
            <person name="Gunaseelan K."/>
            <person name="Simpson R."/>
            <person name="Tahir J."/>
            <person name="Deroles S.C."/>
            <person name="Templeton K."/>
            <person name="Luo Z."/>
            <person name="Davy M."/>
            <person name="Cheng C."/>
            <person name="McNeilage M."/>
            <person name="Scaglione D."/>
            <person name="Liu Y."/>
            <person name="Zhang Q."/>
            <person name="Datson P."/>
            <person name="De Silva N."/>
            <person name="Gardiner S.E."/>
            <person name="Bassett H."/>
            <person name="Chagne D."/>
            <person name="McCallum J."/>
            <person name="Dzierzon H."/>
            <person name="Deng C."/>
            <person name="Wang Y.Y."/>
            <person name="Barron L."/>
            <person name="Manako K."/>
            <person name="Bowen J."/>
            <person name="Foster T.M."/>
            <person name="Erridge Z.A."/>
            <person name="Tiffin H."/>
            <person name="Waite C.N."/>
            <person name="Davies K.M."/>
            <person name="Grierson E.P."/>
            <person name="Laing W.A."/>
            <person name="Kirk R."/>
            <person name="Chen X."/>
            <person name="Wood M."/>
            <person name="Montefiori M."/>
            <person name="Brummell D.A."/>
            <person name="Schwinn K.E."/>
            <person name="Catanach A."/>
            <person name="Fullerton C."/>
            <person name="Li D."/>
            <person name="Meiyalaghan S."/>
            <person name="Nieuwenhuizen N."/>
            <person name="Read N."/>
            <person name="Prakash R."/>
            <person name="Hunter D."/>
            <person name="Zhang H."/>
            <person name="McKenzie M."/>
            <person name="Knabel M."/>
            <person name="Harris A."/>
            <person name="Allan A.C."/>
            <person name="Gleave A."/>
            <person name="Chen A."/>
            <person name="Janssen B.J."/>
            <person name="Plunkett B."/>
            <person name="Ampomah-Dwamena C."/>
            <person name="Voogd C."/>
            <person name="Leif D."/>
            <person name="Lafferty D."/>
            <person name="Souleyre E.J.F."/>
            <person name="Varkonyi-Gasic E."/>
            <person name="Gambi F."/>
            <person name="Hanley J."/>
            <person name="Yao J.L."/>
            <person name="Cheung J."/>
            <person name="David K.M."/>
            <person name="Warren B."/>
            <person name="Marsh K."/>
            <person name="Snowden K.C."/>
            <person name="Lin-Wang K."/>
            <person name="Brian L."/>
            <person name="Martinez-Sanchez M."/>
            <person name="Wang M."/>
            <person name="Ileperuma N."/>
            <person name="Macnee N."/>
            <person name="Campin R."/>
            <person name="McAtee P."/>
            <person name="Drummond R.S.M."/>
            <person name="Espley R.V."/>
            <person name="Ireland H.S."/>
            <person name="Wu R."/>
            <person name="Atkinson R.G."/>
            <person name="Karunairetnam S."/>
            <person name="Bulley S."/>
            <person name="Chunkath S."/>
            <person name="Hanley Z."/>
            <person name="Storey R."/>
            <person name="Thrimawithana A.H."/>
            <person name="Thomson S."/>
            <person name="David C."/>
            <person name="Testolin R."/>
            <person name="Huang H."/>
            <person name="Hellens R.P."/>
            <person name="Schaffer R.J."/>
        </authorList>
    </citation>
    <scope>NUCLEOTIDE SEQUENCE [LARGE SCALE GENOMIC DNA]</scope>
    <source>
        <strain evidence="8">cv. Red5</strain>
    </source>
</reference>
<evidence type="ECO:0000256" key="1">
    <source>
        <dbReference type="ARBA" id="ARBA00022618"/>
    </source>
</evidence>
<dbReference type="InterPro" id="IPR039361">
    <property type="entry name" value="Cyclin"/>
</dbReference>
<comment type="caution">
    <text evidence="7">The sequence shown here is derived from an EMBL/GenBank/DDBJ whole genome shotgun (WGS) entry which is preliminary data.</text>
</comment>
<feature type="compositionally biased region" description="Pro residues" evidence="4">
    <location>
        <begin position="410"/>
        <end position="423"/>
    </location>
</feature>
<name>A0A2R6QDG2_ACTCC</name>
<feature type="domain" description="Cyclin N-terminal" evidence="5">
    <location>
        <begin position="21"/>
        <end position="146"/>
    </location>
</feature>
<keyword evidence="3" id="KW-0131">Cell cycle</keyword>
<evidence type="ECO:0000256" key="3">
    <source>
        <dbReference type="ARBA" id="ARBA00023306"/>
    </source>
</evidence>
<dbReference type="GO" id="GO:0051301">
    <property type="term" value="P:cell division"/>
    <property type="evidence" value="ECO:0007669"/>
    <property type="project" value="UniProtKB-KW"/>
</dbReference>
<dbReference type="Gene3D" id="1.10.472.10">
    <property type="entry name" value="Cyclin-like"/>
    <property type="match status" value="2"/>
</dbReference>
<dbReference type="Proteomes" id="UP000241394">
    <property type="component" value="Chromosome LG17"/>
</dbReference>
<dbReference type="Gramene" id="PSS06181">
    <property type="protein sequence ID" value="PSS06181"/>
    <property type="gene ID" value="CEY00_Acc19454"/>
</dbReference>
<keyword evidence="2" id="KW-0195">Cyclin</keyword>
<dbReference type="InterPro" id="IPR006671">
    <property type="entry name" value="Cyclin_N"/>
</dbReference>
<dbReference type="InterPro" id="IPR036915">
    <property type="entry name" value="Cyclin-like_sf"/>
</dbReference>
<evidence type="ECO:0000259" key="6">
    <source>
        <dbReference type="Pfam" id="PF02984"/>
    </source>
</evidence>
<accession>A0A2R6QDG2</accession>
<keyword evidence="8" id="KW-1185">Reference proteome</keyword>
<feature type="domain" description="Cyclin C-terminal" evidence="6">
    <location>
        <begin position="182"/>
        <end position="238"/>
    </location>
</feature>
<evidence type="ECO:0000256" key="4">
    <source>
        <dbReference type="SAM" id="MobiDB-lite"/>
    </source>
</evidence>
<evidence type="ECO:0000259" key="5">
    <source>
        <dbReference type="Pfam" id="PF00134"/>
    </source>
</evidence>
<proteinExistence type="predicted"/>
<dbReference type="EMBL" id="NKQK01000017">
    <property type="protein sequence ID" value="PSS06181.1"/>
    <property type="molecule type" value="Genomic_DNA"/>
</dbReference>
<reference evidence="7 8" key="1">
    <citation type="submission" date="2017-07" db="EMBL/GenBank/DDBJ databases">
        <title>An improved, manually edited Actinidia chinensis var. chinensis (kiwifruit) genome highlights the challenges associated with draft genomes and gene prediction in plants.</title>
        <authorList>
            <person name="Pilkington S."/>
            <person name="Crowhurst R."/>
            <person name="Hilario E."/>
            <person name="Nardozza S."/>
            <person name="Fraser L."/>
            <person name="Peng Y."/>
            <person name="Gunaseelan K."/>
            <person name="Simpson R."/>
            <person name="Tahir J."/>
            <person name="Deroles S."/>
            <person name="Templeton K."/>
            <person name="Luo Z."/>
            <person name="Davy M."/>
            <person name="Cheng C."/>
            <person name="Mcneilage M."/>
            <person name="Scaglione D."/>
            <person name="Liu Y."/>
            <person name="Zhang Q."/>
            <person name="Datson P."/>
            <person name="De Silva N."/>
            <person name="Gardiner S."/>
            <person name="Bassett H."/>
            <person name="Chagne D."/>
            <person name="Mccallum J."/>
            <person name="Dzierzon H."/>
            <person name="Deng C."/>
            <person name="Wang Y.-Y."/>
            <person name="Barron N."/>
            <person name="Manako K."/>
            <person name="Bowen J."/>
            <person name="Foster T."/>
            <person name="Erridge Z."/>
            <person name="Tiffin H."/>
            <person name="Waite C."/>
            <person name="Davies K."/>
            <person name="Grierson E."/>
            <person name="Laing W."/>
            <person name="Kirk R."/>
            <person name="Chen X."/>
            <person name="Wood M."/>
            <person name="Montefiori M."/>
            <person name="Brummell D."/>
            <person name="Schwinn K."/>
            <person name="Catanach A."/>
            <person name="Fullerton C."/>
            <person name="Li D."/>
            <person name="Meiyalaghan S."/>
            <person name="Nieuwenhuizen N."/>
            <person name="Read N."/>
            <person name="Prakash R."/>
            <person name="Hunter D."/>
            <person name="Zhang H."/>
            <person name="Mckenzie M."/>
            <person name="Knabel M."/>
            <person name="Harris A."/>
            <person name="Allan A."/>
            <person name="Chen A."/>
            <person name="Janssen B."/>
            <person name="Plunkett B."/>
            <person name="Dwamena C."/>
            <person name="Voogd C."/>
            <person name="Leif D."/>
            <person name="Lafferty D."/>
            <person name="Souleyre E."/>
            <person name="Varkonyi-Gasic E."/>
            <person name="Gambi F."/>
            <person name="Hanley J."/>
            <person name="Yao J.-L."/>
            <person name="Cheung J."/>
            <person name="David K."/>
            <person name="Warren B."/>
            <person name="Marsh K."/>
            <person name="Snowden K."/>
            <person name="Lin-Wang K."/>
            <person name="Brian L."/>
            <person name="Martinez-Sanchez M."/>
            <person name="Wang M."/>
            <person name="Ileperuma N."/>
            <person name="Macnee N."/>
            <person name="Campin R."/>
            <person name="Mcatee P."/>
            <person name="Drummond R."/>
            <person name="Espley R."/>
            <person name="Ireland H."/>
            <person name="Wu R."/>
            <person name="Atkinson R."/>
            <person name="Karunairetnam S."/>
            <person name="Bulley S."/>
            <person name="Chunkath S."/>
            <person name="Hanley Z."/>
            <person name="Storey R."/>
            <person name="Thrimawithana A."/>
            <person name="Thomson S."/>
            <person name="David C."/>
            <person name="Testolin R."/>
        </authorList>
    </citation>
    <scope>NUCLEOTIDE SEQUENCE [LARGE SCALE GENOMIC DNA]</scope>
    <source>
        <strain evidence="8">cv. Red5</strain>
        <tissue evidence="7">Young leaf</tissue>
    </source>
</reference>
<dbReference type="InterPro" id="IPR004367">
    <property type="entry name" value="Cyclin_C-dom"/>
</dbReference>
<keyword evidence="1" id="KW-0132">Cell division</keyword>
<dbReference type="Pfam" id="PF00134">
    <property type="entry name" value="Cyclin_N"/>
    <property type="match status" value="1"/>
</dbReference>
<gene>
    <name evidence="7" type="ORF">CEY00_Acc19454</name>
</gene>
<evidence type="ECO:0000313" key="7">
    <source>
        <dbReference type="EMBL" id="PSS06181.1"/>
    </source>
</evidence>
<dbReference type="InParanoid" id="A0A2R6QDG2"/>
<evidence type="ECO:0000313" key="8">
    <source>
        <dbReference type="Proteomes" id="UP000241394"/>
    </source>
</evidence>
<dbReference type="AlphaFoldDB" id="A0A2R6QDG2"/>
<dbReference type="PANTHER" id="PTHR10177">
    <property type="entry name" value="CYCLINS"/>
    <property type="match status" value="1"/>
</dbReference>
<dbReference type="Pfam" id="PF02984">
    <property type="entry name" value="Cyclin_C"/>
    <property type="match status" value="1"/>
</dbReference>
<organism evidence="7 8">
    <name type="scientific">Actinidia chinensis var. chinensis</name>
    <name type="common">Chinese soft-hair kiwi</name>
    <dbReference type="NCBI Taxonomy" id="1590841"/>
    <lineage>
        <taxon>Eukaryota</taxon>
        <taxon>Viridiplantae</taxon>
        <taxon>Streptophyta</taxon>
        <taxon>Embryophyta</taxon>
        <taxon>Tracheophyta</taxon>
        <taxon>Spermatophyta</taxon>
        <taxon>Magnoliopsida</taxon>
        <taxon>eudicotyledons</taxon>
        <taxon>Gunneridae</taxon>
        <taxon>Pentapetalae</taxon>
        <taxon>asterids</taxon>
        <taxon>Ericales</taxon>
        <taxon>Actinidiaceae</taxon>
        <taxon>Actinidia</taxon>
    </lineage>
</organism>
<feature type="region of interest" description="Disordered" evidence="4">
    <location>
        <begin position="381"/>
        <end position="429"/>
    </location>
</feature>
<evidence type="ECO:0000256" key="2">
    <source>
        <dbReference type="ARBA" id="ARBA00023127"/>
    </source>
</evidence>
<dbReference type="STRING" id="1590841.A0A2R6QDG2"/>
<feature type="region of interest" description="Disordered" evidence="4">
    <location>
        <begin position="247"/>
        <end position="287"/>
    </location>
</feature>